<evidence type="ECO:0000256" key="1">
    <source>
        <dbReference type="SAM" id="MobiDB-lite"/>
    </source>
</evidence>
<sequence length="378" mass="41702">MNLRSFLLGGAVVLGANAFLVVPKIEGEIIAPQGDFTGLHPLEAFTAQQQQVELICKECPFREVNENGDVSWTDGFLTSLALNFSIEDGALLVNGHQIFPPPPPPPSVITAVQRRESDGAESDPISLGYAVEFMPLGVPKDAPMELSAVRFTVLDLDGHPVPLDTVAITIINDFKGNIYMAKTDFEDTAPNRLSWKQCRGKPKCLRKLLVERIRGLFSAAKARVLGMRRRPFGCGRPRPMLHPYRPEGDFDQDTVPVPGRRPHPGDEGPFGFDGRPHHHHHMHHMHHGGWERTVSRIVRFIVVPAVLGVLAGLAASALGMLAGQIVVFLWQRRRRSTPTENVEQGTVSEKEGLMTELSDELPPAYSDDETVEVSDTKQ</sequence>
<reference evidence="5" key="1">
    <citation type="journal article" date="2020" name="bioRxiv">
        <title>Genomic and phenotypic heterogeneity of clinical isolates of the human pathogens Aspergillus fumigatus, Aspergillus lentulus and Aspergillus fumigatiaffinis.</title>
        <authorList>
            <person name="dos Santos R.A.C."/>
            <person name="Steenwyk J.L."/>
            <person name="Rivero-Menendez O."/>
            <person name="Mead M.E."/>
            <person name="Silva L.P."/>
            <person name="Bastos R.W."/>
            <person name="Alastruey-Izquierdo A."/>
            <person name="Goldman G.H."/>
            <person name="Rokas A."/>
        </authorList>
    </citation>
    <scope>NUCLEOTIDE SEQUENCE</scope>
    <source>
        <strain evidence="5">CNM-CM8927</strain>
    </source>
</reference>
<reference evidence="5" key="2">
    <citation type="submission" date="2020-04" db="EMBL/GenBank/DDBJ databases">
        <authorList>
            <person name="Santos R.A.C."/>
            <person name="Steenwyk J.L."/>
            <person name="Rivero-Menendez O."/>
            <person name="Mead M.E."/>
            <person name="Silva L.P."/>
            <person name="Bastos R.W."/>
            <person name="Alastruey-Izquierdo A."/>
            <person name="Goldman G.H."/>
            <person name="Rokas A."/>
        </authorList>
    </citation>
    <scope>NUCLEOTIDE SEQUENCE</scope>
    <source>
        <strain evidence="5">CNM-CM8927</strain>
    </source>
</reference>
<keyword evidence="2" id="KW-0812">Transmembrane</keyword>
<proteinExistence type="predicted"/>
<keyword evidence="3" id="KW-0732">Signal</keyword>
<evidence type="ECO:0000313" key="5">
    <source>
        <dbReference type="EMBL" id="KAF4206867.1"/>
    </source>
</evidence>
<feature type="domain" description="DUF7728" evidence="4">
    <location>
        <begin position="48"/>
        <end position="185"/>
    </location>
</feature>
<dbReference type="AlphaFoldDB" id="A0AAN5YRU1"/>
<feature type="region of interest" description="Disordered" evidence="1">
    <location>
        <begin position="255"/>
        <end position="284"/>
    </location>
</feature>
<keyword evidence="2" id="KW-0472">Membrane</keyword>
<keyword evidence="2" id="KW-1133">Transmembrane helix</keyword>
<name>A0AAN5YRU1_ASPLE</name>
<feature type="signal peptide" evidence="3">
    <location>
        <begin position="1"/>
        <end position="18"/>
    </location>
</feature>
<feature type="transmembrane region" description="Helical" evidence="2">
    <location>
        <begin position="301"/>
        <end position="330"/>
    </location>
</feature>
<accession>A0AAN5YRU1</accession>
<feature type="region of interest" description="Disordered" evidence="1">
    <location>
        <begin position="338"/>
        <end position="378"/>
    </location>
</feature>
<comment type="caution">
    <text evidence="5">The sequence shown here is derived from an EMBL/GenBank/DDBJ whole genome shotgun (WGS) entry which is preliminary data.</text>
</comment>
<evidence type="ECO:0000256" key="2">
    <source>
        <dbReference type="SAM" id="Phobius"/>
    </source>
</evidence>
<gene>
    <name evidence="5" type="ORF">CNMCM8927_004202</name>
</gene>
<dbReference type="Pfam" id="PF24854">
    <property type="entry name" value="DUF7728"/>
    <property type="match status" value="1"/>
</dbReference>
<feature type="chain" id="PRO_5042904652" description="DUF7728 domain-containing protein" evidence="3">
    <location>
        <begin position="19"/>
        <end position="378"/>
    </location>
</feature>
<protein>
    <recommendedName>
        <fullName evidence="4">DUF7728 domain-containing protein</fullName>
    </recommendedName>
</protein>
<feature type="compositionally biased region" description="Polar residues" evidence="1">
    <location>
        <begin position="338"/>
        <end position="347"/>
    </location>
</feature>
<dbReference type="PANTHER" id="PTHR40622">
    <property type="match status" value="1"/>
</dbReference>
<dbReference type="Proteomes" id="UP000649114">
    <property type="component" value="Unassembled WGS sequence"/>
</dbReference>
<evidence type="ECO:0000259" key="4">
    <source>
        <dbReference type="Pfam" id="PF24854"/>
    </source>
</evidence>
<evidence type="ECO:0000256" key="3">
    <source>
        <dbReference type="SAM" id="SignalP"/>
    </source>
</evidence>
<evidence type="ECO:0000313" key="6">
    <source>
        <dbReference type="Proteomes" id="UP000649114"/>
    </source>
</evidence>
<organism evidence="5 6">
    <name type="scientific">Aspergillus lentulus</name>
    <dbReference type="NCBI Taxonomy" id="293939"/>
    <lineage>
        <taxon>Eukaryota</taxon>
        <taxon>Fungi</taxon>
        <taxon>Dikarya</taxon>
        <taxon>Ascomycota</taxon>
        <taxon>Pezizomycotina</taxon>
        <taxon>Eurotiomycetes</taxon>
        <taxon>Eurotiomycetidae</taxon>
        <taxon>Eurotiales</taxon>
        <taxon>Aspergillaceae</taxon>
        <taxon>Aspergillus</taxon>
        <taxon>Aspergillus subgen. Fumigati</taxon>
    </lineage>
</organism>
<dbReference type="EMBL" id="JAAAPU010000024">
    <property type="protein sequence ID" value="KAF4206867.1"/>
    <property type="molecule type" value="Genomic_DNA"/>
</dbReference>
<dbReference type="InterPro" id="IPR056145">
    <property type="entry name" value="DUF7728"/>
</dbReference>
<dbReference type="PANTHER" id="PTHR40622:SF2">
    <property type="match status" value="1"/>
</dbReference>